<proteinExistence type="predicted"/>
<evidence type="ECO:0000313" key="3">
    <source>
        <dbReference type="Proteomes" id="UP001605036"/>
    </source>
</evidence>
<organism evidence="2 3">
    <name type="scientific">Riccia fluitans</name>
    <dbReference type="NCBI Taxonomy" id="41844"/>
    <lineage>
        <taxon>Eukaryota</taxon>
        <taxon>Viridiplantae</taxon>
        <taxon>Streptophyta</taxon>
        <taxon>Embryophyta</taxon>
        <taxon>Marchantiophyta</taxon>
        <taxon>Marchantiopsida</taxon>
        <taxon>Marchantiidae</taxon>
        <taxon>Marchantiales</taxon>
        <taxon>Ricciaceae</taxon>
        <taxon>Riccia</taxon>
    </lineage>
</organism>
<gene>
    <name evidence="2" type="ORF">R1flu_002229</name>
</gene>
<comment type="caution">
    <text evidence="2">The sequence shown here is derived from an EMBL/GenBank/DDBJ whole genome shotgun (WGS) entry which is preliminary data.</text>
</comment>
<feature type="region of interest" description="Disordered" evidence="1">
    <location>
        <begin position="1"/>
        <end position="48"/>
    </location>
</feature>
<evidence type="ECO:0000256" key="1">
    <source>
        <dbReference type="SAM" id="MobiDB-lite"/>
    </source>
</evidence>
<reference evidence="2 3" key="1">
    <citation type="submission" date="2024-09" db="EMBL/GenBank/DDBJ databases">
        <title>Chromosome-scale assembly of Riccia fluitans.</title>
        <authorList>
            <person name="Paukszto L."/>
            <person name="Sawicki J."/>
            <person name="Karawczyk K."/>
            <person name="Piernik-Szablinska J."/>
            <person name="Szczecinska M."/>
            <person name="Mazdziarz M."/>
        </authorList>
    </citation>
    <scope>NUCLEOTIDE SEQUENCE [LARGE SCALE GENOMIC DNA]</scope>
    <source>
        <strain evidence="2">Rf_01</strain>
        <tissue evidence="2">Aerial parts of the thallus</tissue>
    </source>
</reference>
<accession>A0ABD1Y9D3</accession>
<protein>
    <submittedName>
        <fullName evidence="2">Uncharacterized protein</fullName>
    </submittedName>
</protein>
<name>A0ABD1Y9D3_9MARC</name>
<dbReference type="Proteomes" id="UP001605036">
    <property type="component" value="Unassembled WGS sequence"/>
</dbReference>
<dbReference type="AlphaFoldDB" id="A0ABD1Y9D3"/>
<keyword evidence="3" id="KW-1185">Reference proteome</keyword>
<dbReference type="EMBL" id="JBHFFA010000006">
    <property type="protein sequence ID" value="KAL2622024.1"/>
    <property type="molecule type" value="Genomic_DNA"/>
</dbReference>
<feature type="compositionally biased region" description="Polar residues" evidence="1">
    <location>
        <begin position="9"/>
        <end position="22"/>
    </location>
</feature>
<sequence>MKSRYLAGRSSQSERTARSASPSADRAVHVFTDGSPTERPNDFGDDPATASQQVAEMIGLSTELTKVLAEELNLTDEDPILAVRVNDAWTAIHSQATADAILDDIATYNMVPPNRRDAAAGHRWIFHFKKSSDIDDCRDQVLANSPNAFSLSPDAVALGFGAVGVPAIPMAFCAVIHKIGVREDDVQRYGFFYA</sequence>
<evidence type="ECO:0000313" key="2">
    <source>
        <dbReference type="EMBL" id="KAL2622024.1"/>
    </source>
</evidence>